<gene>
    <name evidence="1" type="primary">Dere\GG12814</name>
    <name evidence="1" type="synonym">dere_GLEANR_12869</name>
    <name evidence="1" type="synonym">GG12814</name>
    <name evidence="1" type="ORF">Dere_GG12814</name>
</gene>
<dbReference type="OrthoDB" id="7871059at2759"/>
<dbReference type="PhylomeDB" id="B3P9B1"/>
<organism evidence="1 2">
    <name type="scientific">Drosophila erecta</name>
    <name type="common">Fruit fly</name>
    <dbReference type="NCBI Taxonomy" id="7220"/>
    <lineage>
        <taxon>Eukaryota</taxon>
        <taxon>Metazoa</taxon>
        <taxon>Ecdysozoa</taxon>
        <taxon>Arthropoda</taxon>
        <taxon>Hexapoda</taxon>
        <taxon>Insecta</taxon>
        <taxon>Pterygota</taxon>
        <taxon>Neoptera</taxon>
        <taxon>Endopterygota</taxon>
        <taxon>Diptera</taxon>
        <taxon>Brachycera</taxon>
        <taxon>Muscomorpha</taxon>
        <taxon>Ephydroidea</taxon>
        <taxon>Drosophilidae</taxon>
        <taxon>Drosophila</taxon>
        <taxon>Sophophora</taxon>
    </lineage>
</organism>
<name>B3P9B1_DROER</name>
<evidence type="ECO:0000313" key="1">
    <source>
        <dbReference type="EMBL" id="EDV45407.1"/>
    </source>
</evidence>
<dbReference type="AlphaFoldDB" id="B3P9B1"/>
<sequence length="130" mass="14956">MCPILSLRCWGCSGTKACKKQINQQQEQQEQQQSKNNRQDIQMNVLSPELASSYEVAIGQSSLPSMSPSLVALPRRIVTSSTLSSWAGEEELCDMEHYEDRTPSRWHAWWLKRASTEDHLSIVSQRNWFE</sequence>
<proteinExistence type="predicted"/>
<dbReference type="HOGENOM" id="CLU_160224_0_0_1"/>
<dbReference type="KEGG" id="der:6555765"/>
<keyword evidence="2" id="KW-1185">Reference proteome</keyword>
<reference evidence="1 2" key="2">
    <citation type="journal article" date="2008" name="Bioinformatics">
        <title>Assembly reconciliation.</title>
        <authorList>
            <person name="Zimin A.V."/>
            <person name="Smith D.R."/>
            <person name="Sutton G."/>
            <person name="Yorke J.A."/>
        </authorList>
    </citation>
    <scope>NUCLEOTIDE SEQUENCE [LARGE SCALE GENOMIC DNA]</scope>
    <source>
        <strain evidence="1 2">TSC#14021-0224.01</strain>
    </source>
</reference>
<dbReference type="Proteomes" id="UP000008711">
    <property type="component" value="Unassembled WGS sequence"/>
</dbReference>
<evidence type="ECO:0000313" key="2">
    <source>
        <dbReference type="Proteomes" id="UP000008711"/>
    </source>
</evidence>
<dbReference type="EMBL" id="CH954183">
    <property type="protein sequence ID" value="EDV45407.1"/>
    <property type="molecule type" value="Genomic_DNA"/>
</dbReference>
<dbReference type="OMA" id="IQMNVLS"/>
<protein>
    <submittedName>
        <fullName evidence="1">Uncharacterized protein</fullName>
    </submittedName>
</protein>
<dbReference type="eggNOG" id="ENOG502TD4M">
    <property type="taxonomic scope" value="Eukaryota"/>
</dbReference>
<accession>B3P9B1</accession>
<reference evidence="1 2" key="1">
    <citation type="journal article" date="2007" name="Nature">
        <title>Evolution of genes and genomes on the Drosophila phylogeny.</title>
        <authorList>
            <consortium name="Drosophila 12 Genomes Consortium"/>
            <person name="Clark A.G."/>
            <person name="Eisen M.B."/>
            <person name="Smith D.R."/>
            <person name="Bergman C.M."/>
            <person name="Oliver B."/>
            <person name="Markow T.A."/>
            <person name="Kaufman T.C."/>
            <person name="Kellis M."/>
            <person name="Gelbart W."/>
            <person name="Iyer V.N."/>
            <person name="Pollard D.A."/>
            <person name="Sackton T.B."/>
            <person name="Larracuente A.M."/>
            <person name="Singh N.D."/>
            <person name="Abad J.P."/>
            <person name="Abt D.N."/>
            <person name="Adryan B."/>
            <person name="Aguade M."/>
            <person name="Akashi H."/>
            <person name="Anderson W.W."/>
            <person name="Aquadro C.F."/>
            <person name="Ardell D.H."/>
            <person name="Arguello R."/>
            <person name="Artieri C.G."/>
            <person name="Barbash D.A."/>
            <person name="Barker D."/>
            <person name="Barsanti P."/>
            <person name="Batterham P."/>
            <person name="Batzoglou S."/>
            <person name="Begun D."/>
            <person name="Bhutkar A."/>
            <person name="Blanco E."/>
            <person name="Bosak S.A."/>
            <person name="Bradley R.K."/>
            <person name="Brand A.D."/>
            <person name="Brent M.R."/>
            <person name="Brooks A.N."/>
            <person name="Brown R.H."/>
            <person name="Butlin R.K."/>
            <person name="Caggese C."/>
            <person name="Calvi B.R."/>
            <person name="Bernardo de Carvalho A."/>
            <person name="Caspi A."/>
            <person name="Castrezana S."/>
            <person name="Celniker S.E."/>
            <person name="Chang J.L."/>
            <person name="Chapple C."/>
            <person name="Chatterji S."/>
            <person name="Chinwalla A."/>
            <person name="Civetta A."/>
            <person name="Clifton S.W."/>
            <person name="Comeron J.M."/>
            <person name="Costello J.C."/>
            <person name="Coyne J.A."/>
            <person name="Daub J."/>
            <person name="David R.G."/>
            <person name="Delcher A.L."/>
            <person name="Delehaunty K."/>
            <person name="Do C.B."/>
            <person name="Ebling H."/>
            <person name="Edwards K."/>
            <person name="Eickbush T."/>
            <person name="Evans J.D."/>
            <person name="Filipski A."/>
            <person name="Findeiss S."/>
            <person name="Freyhult E."/>
            <person name="Fulton L."/>
            <person name="Fulton R."/>
            <person name="Garcia A.C."/>
            <person name="Gardiner A."/>
            <person name="Garfield D.A."/>
            <person name="Garvin B.E."/>
            <person name="Gibson G."/>
            <person name="Gilbert D."/>
            <person name="Gnerre S."/>
            <person name="Godfrey J."/>
            <person name="Good R."/>
            <person name="Gotea V."/>
            <person name="Gravely B."/>
            <person name="Greenberg A.J."/>
            <person name="Griffiths-Jones S."/>
            <person name="Gross S."/>
            <person name="Guigo R."/>
            <person name="Gustafson E.A."/>
            <person name="Haerty W."/>
            <person name="Hahn M.W."/>
            <person name="Halligan D.L."/>
            <person name="Halpern A.L."/>
            <person name="Halter G.M."/>
            <person name="Han M.V."/>
            <person name="Heger A."/>
            <person name="Hillier L."/>
            <person name="Hinrichs A.S."/>
            <person name="Holmes I."/>
            <person name="Hoskins R.A."/>
            <person name="Hubisz M.J."/>
            <person name="Hultmark D."/>
            <person name="Huntley M.A."/>
            <person name="Jaffe D.B."/>
            <person name="Jagadeeshan S."/>
            <person name="Jeck W.R."/>
            <person name="Johnson J."/>
            <person name="Jones C.D."/>
            <person name="Jordan W.C."/>
            <person name="Karpen G.H."/>
            <person name="Kataoka E."/>
            <person name="Keightley P.D."/>
            <person name="Kheradpour P."/>
            <person name="Kirkness E.F."/>
            <person name="Koerich L.B."/>
            <person name="Kristiansen K."/>
            <person name="Kudrna D."/>
            <person name="Kulathinal R.J."/>
            <person name="Kumar S."/>
            <person name="Kwok R."/>
            <person name="Lander E."/>
            <person name="Langley C.H."/>
            <person name="Lapoint R."/>
            <person name="Lazzaro B.P."/>
            <person name="Lee S.J."/>
            <person name="Levesque L."/>
            <person name="Li R."/>
            <person name="Lin C.F."/>
            <person name="Lin M.F."/>
            <person name="Lindblad-Toh K."/>
            <person name="Llopart A."/>
            <person name="Long M."/>
            <person name="Low L."/>
            <person name="Lozovsky E."/>
            <person name="Lu J."/>
            <person name="Luo M."/>
            <person name="Machado C.A."/>
            <person name="Makalowski W."/>
            <person name="Marzo M."/>
            <person name="Matsuda M."/>
            <person name="Matzkin L."/>
            <person name="McAllister B."/>
            <person name="McBride C.S."/>
            <person name="McKernan B."/>
            <person name="McKernan K."/>
            <person name="Mendez-Lago M."/>
            <person name="Minx P."/>
            <person name="Mollenhauer M.U."/>
            <person name="Montooth K."/>
            <person name="Mount S.M."/>
            <person name="Mu X."/>
            <person name="Myers E."/>
            <person name="Negre B."/>
            <person name="Newfeld S."/>
            <person name="Nielsen R."/>
            <person name="Noor M.A."/>
            <person name="O'Grady P."/>
            <person name="Pachter L."/>
            <person name="Papaceit M."/>
            <person name="Parisi M.J."/>
            <person name="Parisi M."/>
            <person name="Parts L."/>
            <person name="Pedersen J.S."/>
            <person name="Pesole G."/>
            <person name="Phillippy A.M."/>
            <person name="Ponting C.P."/>
            <person name="Pop M."/>
            <person name="Porcelli D."/>
            <person name="Powell J.R."/>
            <person name="Prohaska S."/>
            <person name="Pruitt K."/>
            <person name="Puig M."/>
            <person name="Quesneville H."/>
            <person name="Ram K.R."/>
            <person name="Rand D."/>
            <person name="Rasmussen M.D."/>
            <person name="Reed L.K."/>
            <person name="Reenan R."/>
            <person name="Reily A."/>
            <person name="Remington K.A."/>
            <person name="Rieger T.T."/>
            <person name="Ritchie M.G."/>
            <person name="Robin C."/>
            <person name="Rogers Y.H."/>
            <person name="Rohde C."/>
            <person name="Rozas J."/>
            <person name="Rubenfield M.J."/>
            <person name="Ruiz A."/>
            <person name="Russo S."/>
            <person name="Salzberg S.L."/>
            <person name="Sanchez-Gracia A."/>
            <person name="Saranga D.J."/>
            <person name="Sato H."/>
            <person name="Schaeffer S.W."/>
            <person name="Schatz M.C."/>
            <person name="Schlenke T."/>
            <person name="Schwartz R."/>
            <person name="Segarra C."/>
            <person name="Singh R.S."/>
            <person name="Sirot L."/>
            <person name="Sirota M."/>
            <person name="Sisneros N.B."/>
            <person name="Smith C.D."/>
            <person name="Smith T.F."/>
            <person name="Spieth J."/>
            <person name="Stage D.E."/>
            <person name="Stark A."/>
            <person name="Stephan W."/>
            <person name="Strausberg R.L."/>
            <person name="Strempel S."/>
            <person name="Sturgill D."/>
            <person name="Sutton G."/>
            <person name="Sutton G.G."/>
            <person name="Tao W."/>
            <person name="Teichmann S."/>
            <person name="Tobari Y.N."/>
            <person name="Tomimura Y."/>
            <person name="Tsolas J.M."/>
            <person name="Valente V.L."/>
            <person name="Venter E."/>
            <person name="Venter J.C."/>
            <person name="Vicario S."/>
            <person name="Vieira F.G."/>
            <person name="Vilella A.J."/>
            <person name="Villasante A."/>
            <person name="Walenz B."/>
            <person name="Wang J."/>
            <person name="Wasserman M."/>
            <person name="Watts T."/>
            <person name="Wilson D."/>
            <person name="Wilson R.K."/>
            <person name="Wing R.A."/>
            <person name="Wolfner M.F."/>
            <person name="Wong A."/>
            <person name="Wong G.K."/>
            <person name="Wu C.I."/>
            <person name="Wu G."/>
            <person name="Yamamoto D."/>
            <person name="Yang H.P."/>
            <person name="Yang S.P."/>
            <person name="Yorke J.A."/>
            <person name="Yoshida K."/>
            <person name="Zdobnov E."/>
            <person name="Zhang P."/>
            <person name="Zhang Y."/>
            <person name="Zimin A.V."/>
            <person name="Baldwin J."/>
            <person name="Abdouelleil A."/>
            <person name="Abdulkadir J."/>
            <person name="Abebe A."/>
            <person name="Abera B."/>
            <person name="Abreu J."/>
            <person name="Acer S.C."/>
            <person name="Aftuck L."/>
            <person name="Alexander A."/>
            <person name="An P."/>
            <person name="Anderson E."/>
            <person name="Anderson S."/>
            <person name="Arachi H."/>
            <person name="Azer M."/>
            <person name="Bachantsang P."/>
            <person name="Barry A."/>
            <person name="Bayul T."/>
            <person name="Berlin A."/>
            <person name="Bessette D."/>
            <person name="Bloom T."/>
            <person name="Blye J."/>
            <person name="Boguslavskiy L."/>
            <person name="Bonnet C."/>
            <person name="Boukhgalter B."/>
            <person name="Bourzgui I."/>
            <person name="Brown A."/>
            <person name="Cahill P."/>
            <person name="Channer S."/>
            <person name="Cheshatsang Y."/>
            <person name="Chuda L."/>
            <person name="Citroen M."/>
            <person name="Collymore A."/>
            <person name="Cooke P."/>
            <person name="Costello M."/>
            <person name="D'Aco K."/>
            <person name="Daza R."/>
            <person name="De Haan G."/>
            <person name="DeGray S."/>
            <person name="DeMaso C."/>
            <person name="Dhargay N."/>
            <person name="Dooley K."/>
            <person name="Dooley E."/>
            <person name="Doricent M."/>
            <person name="Dorje P."/>
            <person name="Dorjee K."/>
            <person name="Dupes A."/>
            <person name="Elong R."/>
            <person name="Falk J."/>
            <person name="Farina A."/>
            <person name="Faro S."/>
            <person name="Ferguson D."/>
            <person name="Fisher S."/>
            <person name="Foley C.D."/>
            <person name="Franke A."/>
            <person name="Friedrich D."/>
            <person name="Gadbois L."/>
            <person name="Gearin G."/>
            <person name="Gearin C.R."/>
            <person name="Giannoukos G."/>
            <person name="Goode T."/>
            <person name="Graham J."/>
            <person name="Grandbois E."/>
            <person name="Grewal S."/>
            <person name="Gyaltsen K."/>
            <person name="Hafez N."/>
            <person name="Hagos B."/>
            <person name="Hall J."/>
            <person name="Henson C."/>
            <person name="Hollinger A."/>
            <person name="Honan T."/>
            <person name="Huard M.D."/>
            <person name="Hughes L."/>
            <person name="Hurhula B."/>
            <person name="Husby M.E."/>
            <person name="Kamat A."/>
            <person name="Kanga B."/>
            <person name="Kashin S."/>
            <person name="Khazanovich D."/>
            <person name="Kisner P."/>
            <person name="Lance K."/>
            <person name="Lara M."/>
            <person name="Lee W."/>
            <person name="Lennon N."/>
            <person name="Letendre F."/>
            <person name="LeVine R."/>
            <person name="Lipovsky A."/>
            <person name="Liu X."/>
            <person name="Liu J."/>
            <person name="Liu S."/>
            <person name="Lokyitsang T."/>
            <person name="Lokyitsang Y."/>
            <person name="Lubonja R."/>
            <person name="Lui A."/>
            <person name="MacDonald P."/>
            <person name="Magnisalis V."/>
            <person name="Maru K."/>
            <person name="Matthews C."/>
            <person name="McCusker W."/>
            <person name="McDonough S."/>
            <person name="Mehta T."/>
            <person name="Meldrim J."/>
            <person name="Meneus L."/>
            <person name="Mihai O."/>
            <person name="Mihalev A."/>
            <person name="Mihova T."/>
            <person name="Mittelman R."/>
            <person name="Mlenga V."/>
            <person name="Montmayeur A."/>
            <person name="Mulrain L."/>
            <person name="Navidi A."/>
            <person name="Naylor J."/>
            <person name="Negash T."/>
            <person name="Nguyen T."/>
            <person name="Nguyen N."/>
            <person name="Nicol R."/>
            <person name="Norbu C."/>
            <person name="Norbu N."/>
            <person name="Novod N."/>
            <person name="O'Neill B."/>
            <person name="Osman S."/>
            <person name="Markiewicz E."/>
            <person name="Oyono O.L."/>
            <person name="Patti C."/>
            <person name="Phunkhang P."/>
            <person name="Pierre F."/>
            <person name="Priest M."/>
            <person name="Raghuraman S."/>
            <person name="Rege F."/>
            <person name="Reyes R."/>
            <person name="Rise C."/>
            <person name="Rogov P."/>
            <person name="Ross K."/>
            <person name="Ryan E."/>
            <person name="Settipalli S."/>
            <person name="Shea T."/>
            <person name="Sherpa N."/>
            <person name="Shi L."/>
            <person name="Shih D."/>
            <person name="Sparrow T."/>
            <person name="Spaulding J."/>
            <person name="Stalker J."/>
            <person name="Stange-Thomann N."/>
            <person name="Stavropoulos S."/>
            <person name="Stone C."/>
            <person name="Strader C."/>
            <person name="Tesfaye S."/>
            <person name="Thomson T."/>
            <person name="Thoulutsang Y."/>
            <person name="Thoulutsang D."/>
            <person name="Topham K."/>
            <person name="Topping I."/>
            <person name="Tsamla T."/>
            <person name="Vassiliev H."/>
            <person name="Vo A."/>
            <person name="Wangchuk T."/>
            <person name="Wangdi T."/>
            <person name="Weiand M."/>
            <person name="Wilkinson J."/>
            <person name="Wilson A."/>
            <person name="Yadav S."/>
            <person name="Young G."/>
            <person name="Yu Q."/>
            <person name="Zembek L."/>
            <person name="Zhong D."/>
            <person name="Zimmer A."/>
            <person name="Zwirko Z."/>
            <person name="Jaffe D.B."/>
            <person name="Alvarez P."/>
            <person name="Brockman W."/>
            <person name="Butler J."/>
            <person name="Chin C."/>
            <person name="Gnerre S."/>
            <person name="Grabherr M."/>
            <person name="Kleber M."/>
            <person name="Mauceli E."/>
            <person name="MacCallum I."/>
        </authorList>
    </citation>
    <scope>NUCLEOTIDE SEQUENCE [LARGE SCALE GENOMIC DNA]</scope>
    <source>
        <strain evidence="1 2">TSC#14021-0224.01</strain>
    </source>
</reference>